<proteinExistence type="predicted"/>
<protein>
    <submittedName>
        <fullName evidence="1">Uncharacterized protein</fullName>
    </submittedName>
</protein>
<evidence type="ECO:0000313" key="2">
    <source>
        <dbReference type="Proteomes" id="UP001319921"/>
    </source>
</evidence>
<dbReference type="GeneID" id="68866691"/>
<reference evidence="1 2" key="1">
    <citation type="journal article" date="2022" name="Microbiol. Resour. Announc.">
        <title>Complete Genome Sequence of the Hyperthermophilic and Acidophilic Archaeon Saccharolobus caldissimus Strain HS-3T.</title>
        <authorList>
            <person name="Sakai H.D."/>
            <person name="Kurosawa N."/>
        </authorList>
    </citation>
    <scope>NUCLEOTIDE SEQUENCE [LARGE SCALE GENOMIC DNA]</scope>
    <source>
        <strain evidence="1 2">JCM32116</strain>
    </source>
</reference>
<keyword evidence="2" id="KW-1185">Reference proteome</keyword>
<dbReference type="Proteomes" id="UP001319921">
    <property type="component" value="Chromosome"/>
</dbReference>
<accession>A0AAQ4CT10</accession>
<dbReference type="AlphaFoldDB" id="A0AAQ4CT10"/>
<sequence length="343" mass="39996">MPICKNGHEMDLIERCPICGQPIDYYASLFELTEFPKLQYKLSDAIIFVGIQPYKFPNSLFIGIDEKEKIEKDKIILELISGGTWHEYYDQYKEKLGKIFDLLGINNAKRKIIILDSINPLSPLVISLINSNAIFIIILPAENEPLIYLDTAYATVSEAMKKKEPIIPVMRTLIEKFRGFYHDFGISYGIEGFMRMITYFYENYDRLYNFFKISIKFNLKPIFPFSYIIGGTMLVFKDMESVFDLIEVQKTIDFDISNVSTLFLICISPKELKEQIEKQYKLFVLKKFKNIIYNDMIYIENKNAKVVNDIFNLIMFYGISEIGTLDYLSKAHELITKKVVQNA</sequence>
<dbReference type="EMBL" id="AP025226">
    <property type="protein sequence ID" value="BDB98941.1"/>
    <property type="molecule type" value="Genomic_DNA"/>
</dbReference>
<name>A0AAQ4CT10_9CREN</name>
<evidence type="ECO:0000313" key="1">
    <source>
        <dbReference type="EMBL" id="BDB98941.1"/>
    </source>
</evidence>
<organism evidence="1 2">
    <name type="scientific">Saccharolobus caldissimus</name>
    <dbReference type="NCBI Taxonomy" id="1702097"/>
    <lineage>
        <taxon>Archaea</taxon>
        <taxon>Thermoproteota</taxon>
        <taxon>Thermoprotei</taxon>
        <taxon>Sulfolobales</taxon>
        <taxon>Sulfolobaceae</taxon>
        <taxon>Saccharolobus</taxon>
    </lineage>
</organism>
<dbReference type="RefSeq" id="WP_229569301.1">
    <property type="nucleotide sequence ID" value="NZ_AP025226.1"/>
</dbReference>
<dbReference type="KEGG" id="scas:SACC_19580"/>
<gene>
    <name evidence="1" type="ORF">SACC_19580</name>
</gene>